<protein>
    <submittedName>
        <fullName evidence="2">Uncharacterized protein</fullName>
    </submittedName>
</protein>
<comment type="caution">
    <text evidence="2">The sequence shown here is derived from an EMBL/GenBank/DDBJ whole genome shotgun (WGS) entry which is preliminary data.</text>
</comment>
<organism evidence="2 3">
    <name type="scientific">Riccia sorocarpa</name>
    <dbReference type="NCBI Taxonomy" id="122646"/>
    <lineage>
        <taxon>Eukaryota</taxon>
        <taxon>Viridiplantae</taxon>
        <taxon>Streptophyta</taxon>
        <taxon>Embryophyta</taxon>
        <taxon>Marchantiophyta</taxon>
        <taxon>Marchantiopsida</taxon>
        <taxon>Marchantiidae</taxon>
        <taxon>Marchantiales</taxon>
        <taxon>Ricciaceae</taxon>
        <taxon>Riccia</taxon>
    </lineage>
</organism>
<reference evidence="2 3" key="1">
    <citation type="submission" date="2024-09" db="EMBL/GenBank/DDBJ databases">
        <title>Chromosome-scale assembly of Riccia sorocarpa.</title>
        <authorList>
            <person name="Paukszto L."/>
        </authorList>
    </citation>
    <scope>NUCLEOTIDE SEQUENCE [LARGE SCALE GENOMIC DNA]</scope>
    <source>
        <strain evidence="2">LP-2024</strain>
        <tissue evidence="2">Aerial parts of the thallus</tissue>
    </source>
</reference>
<evidence type="ECO:0000313" key="2">
    <source>
        <dbReference type="EMBL" id="KAL3700547.1"/>
    </source>
</evidence>
<evidence type="ECO:0000256" key="1">
    <source>
        <dbReference type="SAM" id="MobiDB-lite"/>
    </source>
</evidence>
<feature type="region of interest" description="Disordered" evidence="1">
    <location>
        <begin position="1"/>
        <end position="60"/>
    </location>
</feature>
<keyword evidence="3" id="KW-1185">Reference proteome</keyword>
<sequence>MASQQKRMKTLAREHAQTVSRQTSEAQQTTTQTRTRNVPASATTKTPAKPVQPKPRKPRRVAEKVFDVSITIGIPGMDIKGEAFDKMTMFLEKRAEMGVLGLERGDSHLQLHIQEMIRCIREMFYSGHYMPAFRWLTNAKISRLRTERIWRACTTPQSVEMPDVDHKLFGIKTPVRYFEEPRTVKEESEESEPPAEVHEDALPDEDENTPIPVINLERPEGSGADLERVQEALLHAGFAVGRKTSKEMENSNVLPEYIRLWR</sequence>
<feature type="compositionally biased region" description="Low complexity" evidence="1">
    <location>
        <begin position="21"/>
        <end position="36"/>
    </location>
</feature>
<dbReference type="EMBL" id="JBJQOH010000001">
    <property type="protein sequence ID" value="KAL3700547.1"/>
    <property type="molecule type" value="Genomic_DNA"/>
</dbReference>
<proteinExistence type="predicted"/>
<dbReference type="Proteomes" id="UP001633002">
    <property type="component" value="Unassembled WGS sequence"/>
</dbReference>
<name>A0ABD3IA48_9MARC</name>
<feature type="compositionally biased region" description="Basic residues" evidence="1">
    <location>
        <begin position="1"/>
        <end position="10"/>
    </location>
</feature>
<dbReference type="AlphaFoldDB" id="A0ABD3IA48"/>
<feature type="region of interest" description="Disordered" evidence="1">
    <location>
        <begin position="181"/>
        <end position="210"/>
    </location>
</feature>
<evidence type="ECO:0000313" key="3">
    <source>
        <dbReference type="Proteomes" id="UP001633002"/>
    </source>
</evidence>
<accession>A0ABD3IA48</accession>
<gene>
    <name evidence="2" type="ORF">R1sor_018569</name>
</gene>